<dbReference type="Gene3D" id="1.10.10.2570">
    <property type="match status" value="1"/>
</dbReference>
<dbReference type="EMBL" id="BFAD01000002">
    <property type="protein sequence ID" value="GBE79826.1"/>
    <property type="molecule type" value="Genomic_DNA"/>
</dbReference>
<keyword evidence="4" id="KW-0813">Transport</keyword>
<dbReference type="Proteomes" id="UP000287166">
    <property type="component" value="Unassembled WGS sequence"/>
</dbReference>
<evidence type="ECO:0000256" key="2">
    <source>
        <dbReference type="ARBA" id="ARBA00010082"/>
    </source>
</evidence>
<feature type="compositionally biased region" description="Low complexity" evidence="7">
    <location>
        <begin position="375"/>
        <end position="385"/>
    </location>
</feature>
<evidence type="ECO:0000256" key="4">
    <source>
        <dbReference type="ARBA" id="ARBA00022448"/>
    </source>
</evidence>
<dbReference type="RefSeq" id="XP_027610739.1">
    <property type="nucleotide sequence ID" value="XM_027754938.1"/>
</dbReference>
<feature type="compositionally biased region" description="Polar residues" evidence="7">
    <location>
        <begin position="407"/>
        <end position="417"/>
    </location>
</feature>
<evidence type="ECO:0000256" key="3">
    <source>
        <dbReference type="ARBA" id="ARBA00013784"/>
    </source>
</evidence>
<name>A0A401GCB0_9APHY</name>
<feature type="region of interest" description="Disordered" evidence="7">
    <location>
        <begin position="151"/>
        <end position="234"/>
    </location>
</feature>
<evidence type="ECO:0000313" key="9">
    <source>
        <dbReference type="EMBL" id="GBE79826.1"/>
    </source>
</evidence>
<reference evidence="9 10" key="1">
    <citation type="journal article" date="2018" name="Sci. Rep.">
        <title>Genome sequence of the cauliflower mushroom Sparassis crispa (Hanabiratake) and its association with beneficial usage.</title>
        <authorList>
            <person name="Kiyama R."/>
            <person name="Furutani Y."/>
            <person name="Kawaguchi K."/>
            <person name="Nakanishi T."/>
        </authorList>
    </citation>
    <scope>NUCLEOTIDE SEQUENCE [LARGE SCALE GENOMIC DNA]</scope>
</reference>
<dbReference type="InParanoid" id="A0A401GCB0"/>
<feature type="compositionally biased region" description="Polar residues" evidence="7">
    <location>
        <begin position="340"/>
        <end position="349"/>
    </location>
</feature>
<dbReference type="AlphaFoldDB" id="A0A401GCB0"/>
<dbReference type="InterPro" id="IPR040666">
    <property type="entry name" value="Atg29_N"/>
</dbReference>
<keyword evidence="5" id="KW-0653">Protein transport</keyword>
<evidence type="ECO:0000313" key="10">
    <source>
        <dbReference type="Proteomes" id="UP000287166"/>
    </source>
</evidence>
<dbReference type="STRING" id="139825.A0A401GCB0"/>
<proteinExistence type="inferred from homology"/>
<dbReference type="GeneID" id="38776743"/>
<feature type="region of interest" description="Disordered" evidence="7">
    <location>
        <begin position="262"/>
        <end position="385"/>
    </location>
</feature>
<dbReference type="PANTHER" id="PTHR40012:SF1">
    <property type="entry name" value="AUTOPHAGY-RELATED PROTEIN 29"/>
    <property type="match status" value="1"/>
</dbReference>
<gene>
    <name evidence="9" type="ORF">SCP_0210270</name>
</gene>
<comment type="caution">
    <text evidence="9">The sequence shown here is derived from an EMBL/GenBank/DDBJ whole genome shotgun (WGS) entry which is preliminary data.</text>
</comment>
<dbReference type="GO" id="GO:0015031">
    <property type="term" value="P:protein transport"/>
    <property type="evidence" value="ECO:0007669"/>
    <property type="project" value="UniProtKB-KW"/>
</dbReference>
<feature type="compositionally biased region" description="Low complexity" evidence="7">
    <location>
        <begin position="278"/>
        <end position="336"/>
    </location>
</feature>
<evidence type="ECO:0000256" key="5">
    <source>
        <dbReference type="ARBA" id="ARBA00022927"/>
    </source>
</evidence>
<feature type="compositionally biased region" description="Basic and acidic residues" evidence="7">
    <location>
        <begin position="218"/>
        <end position="234"/>
    </location>
</feature>
<evidence type="ECO:0000259" key="8">
    <source>
        <dbReference type="Pfam" id="PF18388"/>
    </source>
</evidence>
<evidence type="ECO:0000256" key="7">
    <source>
        <dbReference type="SAM" id="MobiDB-lite"/>
    </source>
</evidence>
<feature type="compositionally biased region" description="Acidic residues" evidence="7">
    <location>
        <begin position="205"/>
        <end position="217"/>
    </location>
</feature>
<dbReference type="OrthoDB" id="21072at2759"/>
<dbReference type="Pfam" id="PF18388">
    <property type="entry name" value="ATG29_N"/>
    <property type="match status" value="1"/>
</dbReference>
<protein>
    <recommendedName>
        <fullName evidence="3">Autophagy-related protein 29</fullName>
    </recommendedName>
</protein>
<dbReference type="GO" id="GO:0000407">
    <property type="term" value="C:phagophore assembly site"/>
    <property type="evidence" value="ECO:0007669"/>
    <property type="project" value="UniProtKB-SubCell"/>
</dbReference>
<dbReference type="InterPro" id="IPR039113">
    <property type="entry name" value="ATG29"/>
</dbReference>
<keyword evidence="10" id="KW-1185">Reference proteome</keyword>
<feature type="region of interest" description="Disordered" evidence="7">
    <location>
        <begin position="402"/>
        <end position="424"/>
    </location>
</feature>
<dbReference type="GO" id="GO:0000045">
    <property type="term" value="P:autophagosome assembly"/>
    <property type="evidence" value="ECO:0007669"/>
    <property type="project" value="InterPro"/>
</dbReference>
<dbReference type="PANTHER" id="PTHR40012">
    <property type="entry name" value="AUTOPHAGY-RELATED PROTEIN 29"/>
    <property type="match status" value="1"/>
</dbReference>
<feature type="compositionally biased region" description="Low complexity" evidence="7">
    <location>
        <begin position="195"/>
        <end position="204"/>
    </location>
</feature>
<evidence type="ECO:0000256" key="6">
    <source>
        <dbReference type="ARBA" id="ARBA00023006"/>
    </source>
</evidence>
<dbReference type="InterPro" id="IPR039362">
    <property type="entry name" value="ATG29_sf"/>
</dbReference>
<feature type="region of interest" description="Disordered" evidence="7">
    <location>
        <begin position="1"/>
        <end position="23"/>
    </location>
</feature>
<sequence length="424" mass="45573">MSEANPRPQAMPPGSQAMPPGSQPIRVIVRIPYNRPEEPLPQPPLVDWNPEKEHILWEVIAKSRAIEGAATDWKGLASHLEVPLPYLLHRAQTRYEEDLRGLQGIRGTLSPAIPSVSSNAPNEYFPRLLELPRLSTSTAAHRPLGVRARLSSLGHNQRLSPVTAHRPAKKVSSSSTLTLQGPRKGRTPPRPLSPAPSDAGSSDADYGEDEDEDEEDEQARKEEEETRRAEAQTALEEKLRNLERALTKDKLGLVSSPVAMSASMNSVNRDRGRTQPLSASVSGSVSFSNARPSSARSHQSLSSASSMHGSIPSISSPLAHTPAHQQSHAQQPSHIARALSPQNKSTSPPALSPTHARVLRRGNGNGGERLSEQGSETSSFSDLSDASLSASALESALMSNIRGGGSHFSSFARSNITGRRGGVR</sequence>
<evidence type="ECO:0000256" key="1">
    <source>
        <dbReference type="ARBA" id="ARBA00004329"/>
    </source>
</evidence>
<comment type="subcellular location">
    <subcellularLocation>
        <location evidence="1">Preautophagosomal structure</location>
    </subcellularLocation>
</comment>
<comment type="similarity">
    <text evidence="2">Belongs to the ATG29 family.</text>
</comment>
<keyword evidence="6" id="KW-0072">Autophagy</keyword>
<feature type="domain" description="Atg29 N-terminal" evidence="8">
    <location>
        <begin position="26"/>
        <end position="82"/>
    </location>
</feature>
<organism evidence="9 10">
    <name type="scientific">Sparassis crispa</name>
    <dbReference type="NCBI Taxonomy" id="139825"/>
    <lineage>
        <taxon>Eukaryota</taxon>
        <taxon>Fungi</taxon>
        <taxon>Dikarya</taxon>
        <taxon>Basidiomycota</taxon>
        <taxon>Agaricomycotina</taxon>
        <taxon>Agaricomycetes</taxon>
        <taxon>Polyporales</taxon>
        <taxon>Sparassidaceae</taxon>
        <taxon>Sparassis</taxon>
    </lineage>
</organism>
<accession>A0A401GCB0</accession>